<evidence type="ECO:0000313" key="2">
    <source>
        <dbReference type="EMBL" id="JAH19114.1"/>
    </source>
</evidence>
<feature type="transmembrane region" description="Helical" evidence="1">
    <location>
        <begin position="9"/>
        <end position="26"/>
    </location>
</feature>
<dbReference type="EMBL" id="GBXM01101866">
    <property type="protein sequence ID" value="JAH06711.1"/>
    <property type="molecule type" value="Transcribed_RNA"/>
</dbReference>
<dbReference type="EMBL" id="GBXM01100678">
    <property type="protein sequence ID" value="JAH07899.1"/>
    <property type="molecule type" value="Transcribed_RNA"/>
</dbReference>
<dbReference type="AlphaFoldDB" id="A0A0E9QQJ8"/>
<keyword evidence="1" id="KW-0812">Transmembrane</keyword>
<reference evidence="2" key="1">
    <citation type="submission" date="2014-11" db="EMBL/GenBank/DDBJ databases">
        <authorList>
            <person name="Amaro Gonzalez C."/>
        </authorList>
    </citation>
    <scope>NUCLEOTIDE SEQUENCE</scope>
</reference>
<keyword evidence="1" id="KW-0472">Membrane</keyword>
<dbReference type="EMBL" id="GBXM01089463">
    <property type="protein sequence ID" value="JAH19114.1"/>
    <property type="molecule type" value="Transcribed_RNA"/>
</dbReference>
<accession>A0A0E9QQJ8</accession>
<name>A0A0E9QQJ8_ANGAN</name>
<sequence>MSIPRVNDTAINLFVCIFCIMFPYIAI</sequence>
<reference evidence="2" key="2">
    <citation type="journal article" date="2015" name="Fish Shellfish Immunol.">
        <title>Early steps in the European eel (Anguilla anguilla)-Vibrio vulnificus interaction in the gills: Role of the RtxA13 toxin.</title>
        <authorList>
            <person name="Callol A."/>
            <person name="Pajuelo D."/>
            <person name="Ebbesson L."/>
            <person name="Teles M."/>
            <person name="MacKenzie S."/>
            <person name="Amaro C."/>
        </authorList>
    </citation>
    <scope>NUCLEOTIDE SEQUENCE</scope>
</reference>
<evidence type="ECO:0000256" key="1">
    <source>
        <dbReference type="SAM" id="Phobius"/>
    </source>
</evidence>
<proteinExistence type="predicted"/>
<keyword evidence="1" id="KW-1133">Transmembrane helix</keyword>
<organism evidence="2">
    <name type="scientific">Anguilla anguilla</name>
    <name type="common">European freshwater eel</name>
    <name type="synonym">Muraena anguilla</name>
    <dbReference type="NCBI Taxonomy" id="7936"/>
    <lineage>
        <taxon>Eukaryota</taxon>
        <taxon>Metazoa</taxon>
        <taxon>Chordata</taxon>
        <taxon>Craniata</taxon>
        <taxon>Vertebrata</taxon>
        <taxon>Euteleostomi</taxon>
        <taxon>Actinopterygii</taxon>
        <taxon>Neopterygii</taxon>
        <taxon>Teleostei</taxon>
        <taxon>Anguilliformes</taxon>
        <taxon>Anguillidae</taxon>
        <taxon>Anguilla</taxon>
    </lineage>
</organism>
<protein>
    <submittedName>
        <fullName evidence="2">Uncharacterized protein</fullName>
    </submittedName>
</protein>